<dbReference type="PANTHER" id="PTHR24258:SF144">
    <property type="entry name" value="GH14088P"/>
    <property type="match status" value="1"/>
</dbReference>
<organism evidence="3 4">
    <name type="scientific">Hyalella azteca</name>
    <name type="common">Amphipod</name>
    <dbReference type="NCBI Taxonomy" id="294128"/>
    <lineage>
        <taxon>Eukaryota</taxon>
        <taxon>Metazoa</taxon>
        <taxon>Ecdysozoa</taxon>
        <taxon>Arthropoda</taxon>
        <taxon>Crustacea</taxon>
        <taxon>Multicrustacea</taxon>
        <taxon>Malacostraca</taxon>
        <taxon>Eumalacostraca</taxon>
        <taxon>Peracarida</taxon>
        <taxon>Amphipoda</taxon>
        <taxon>Senticaudata</taxon>
        <taxon>Talitrida</taxon>
        <taxon>Talitroidea</taxon>
        <taxon>Hyalellidae</taxon>
        <taxon>Hyalella</taxon>
    </lineage>
</organism>
<feature type="region of interest" description="Disordered" evidence="1">
    <location>
        <begin position="279"/>
        <end position="298"/>
    </location>
</feature>
<dbReference type="Gene3D" id="2.40.10.10">
    <property type="entry name" value="Trypsin-like serine proteases"/>
    <property type="match status" value="1"/>
</dbReference>
<dbReference type="SUPFAM" id="SSF50494">
    <property type="entry name" value="Trypsin-like serine proteases"/>
    <property type="match status" value="1"/>
</dbReference>
<dbReference type="GeneID" id="108668132"/>
<keyword evidence="3" id="KW-1185">Reference proteome</keyword>
<dbReference type="InterPro" id="IPR043504">
    <property type="entry name" value="Peptidase_S1_PA_chymotrypsin"/>
</dbReference>
<feature type="region of interest" description="Disordered" evidence="1">
    <location>
        <begin position="430"/>
        <end position="602"/>
    </location>
</feature>
<feature type="domain" description="Peptidase S1" evidence="2">
    <location>
        <begin position="615"/>
        <end position="696"/>
    </location>
</feature>
<feature type="non-terminal residue" evidence="4">
    <location>
        <position position="696"/>
    </location>
</feature>
<evidence type="ECO:0000313" key="3">
    <source>
        <dbReference type="Proteomes" id="UP000694843"/>
    </source>
</evidence>
<feature type="compositionally biased region" description="Basic and acidic residues" evidence="1">
    <location>
        <begin position="519"/>
        <end position="528"/>
    </location>
</feature>
<dbReference type="Proteomes" id="UP000694843">
    <property type="component" value="Unplaced"/>
</dbReference>
<dbReference type="AlphaFoldDB" id="A0A8B7NB04"/>
<dbReference type="GO" id="GO:0004252">
    <property type="term" value="F:serine-type endopeptidase activity"/>
    <property type="evidence" value="ECO:0007669"/>
    <property type="project" value="InterPro"/>
</dbReference>
<protein>
    <submittedName>
        <fullName evidence="4">Uncharacterized protein LOC108668132</fullName>
    </submittedName>
</protein>
<proteinExistence type="predicted"/>
<feature type="compositionally biased region" description="Basic and acidic residues" evidence="1">
    <location>
        <begin position="494"/>
        <end position="508"/>
    </location>
</feature>
<evidence type="ECO:0000259" key="2">
    <source>
        <dbReference type="PROSITE" id="PS50240"/>
    </source>
</evidence>
<dbReference type="InterPro" id="IPR018114">
    <property type="entry name" value="TRYPSIN_HIS"/>
</dbReference>
<evidence type="ECO:0000256" key="1">
    <source>
        <dbReference type="SAM" id="MobiDB-lite"/>
    </source>
</evidence>
<name>A0A8B7NB04_HYAAZ</name>
<sequence>MTVVESESSPSLPYWQPRRQSVLSQLYTHLLHSALPSKYSSTEDHSLSSSDEASEEMLLARSHRLKSLPEIEDQSSKNTYDSSVIREPRVLDWKVAQNHEERIIMNDARTRRNLELHPEPLQNQLLLCSNIEFIPRLSLKPKYSCNLLKTKYISLVISCFTLLLANCCLAEPSAQFSFPDDIFSGSRRFPPSPRAIPDAVHHSQGFEPEFTNTKEQHETFIVEPYDSGEIFLSPYSPISSSTPRDHRRKPLQSVNQFHYDDITRKPVWNSSRPSLHSSAASIWPSTRPSSSGEKIRFPSDTDRPYRYSRARLPPELAALDDFELDAFFDAIHRNSSRYARRPADNFADAIPQSCWYKSNKYNCGLSVGCVFQGARPMDLCNGGMIWSCCVPRDRVDAIETDLGVVEDVSEAFVQQNFFDPHDNTIAGIDDGPSGGDFYDPHRPLHGGQRPNNKRPISFLRPAKGTNRPATSSFGIDRPNSGPHDKPIVIFTDDDDRKPLTRPTRKPDEDFPSLFNERPFTFERPDHHPPSFHADTTRPFFQDRPPLPGPDDGHDFVFEDSRPQKFPSKRPSKPSSTPFRPGPVTTPTRQHPNRPTLDDLPSDRECGEVYARTKRIVGGAETAFGEQPWHAAIIKESFLSKRIACGGALISKRWVVTAAHCVHSTPIEGMKVRLGEWNVRQQNERLPHDDYDVERKE</sequence>
<dbReference type="GO" id="GO:0006508">
    <property type="term" value="P:proteolysis"/>
    <property type="evidence" value="ECO:0007669"/>
    <property type="project" value="InterPro"/>
</dbReference>
<dbReference type="Pfam" id="PF00089">
    <property type="entry name" value="Trypsin"/>
    <property type="match status" value="1"/>
</dbReference>
<dbReference type="KEGG" id="hazt:108668132"/>
<dbReference type="PROSITE" id="PS50240">
    <property type="entry name" value="TRYPSIN_DOM"/>
    <property type="match status" value="1"/>
</dbReference>
<evidence type="ECO:0000313" key="4">
    <source>
        <dbReference type="RefSeq" id="XP_018010777.1"/>
    </source>
</evidence>
<gene>
    <name evidence="4" type="primary">LOC108668132</name>
</gene>
<dbReference type="InterPro" id="IPR009003">
    <property type="entry name" value="Peptidase_S1_PA"/>
</dbReference>
<reference evidence="4" key="1">
    <citation type="submission" date="2025-08" db="UniProtKB">
        <authorList>
            <consortium name="RefSeq"/>
        </authorList>
    </citation>
    <scope>IDENTIFICATION</scope>
    <source>
        <tissue evidence="4">Whole organism</tissue>
    </source>
</reference>
<accession>A0A8B7NB04</accession>
<dbReference type="PANTHER" id="PTHR24258">
    <property type="entry name" value="SERINE PROTEASE-RELATED"/>
    <property type="match status" value="1"/>
</dbReference>
<dbReference type="RefSeq" id="XP_018010777.1">
    <property type="nucleotide sequence ID" value="XM_018155288.2"/>
</dbReference>
<dbReference type="InterPro" id="IPR001254">
    <property type="entry name" value="Trypsin_dom"/>
</dbReference>
<feature type="compositionally biased region" description="Polar residues" evidence="1">
    <location>
        <begin position="283"/>
        <end position="292"/>
    </location>
</feature>
<dbReference type="OrthoDB" id="10002959at2759"/>
<dbReference type="PROSITE" id="PS00134">
    <property type="entry name" value="TRYPSIN_HIS"/>
    <property type="match status" value="1"/>
</dbReference>
<feature type="compositionally biased region" description="Basic and acidic residues" evidence="1">
    <location>
        <begin position="550"/>
        <end position="562"/>
    </location>
</feature>